<proteinExistence type="predicted"/>
<reference evidence="3" key="1">
    <citation type="submission" date="2025-08" db="UniProtKB">
        <authorList>
            <consortium name="RefSeq"/>
        </authorList>
    </citation>
    <scope>IDENTIFICATION</scope>
</reference>
<protein>
    <submittedName>
        <fullName evidence="3">Uncharacterized protein</fullName>
    </submittedName>
</protein>
<evidence type="ECO:0000313" key="3">
    <source>
        <dbReference type="RefSeq" id="XP_072824412.1"/>
    </source>
</evidence>
<sequence length="378" mass="40427">MQCSTVNTATVLCMAHAELTGFITGSLCLSTAFAHFPHRAAPAASSRASVSGCPPCPPSALCPHGSRNSPPKAKTCWARPQPRTLLRLPPRSRGSQVLTEPCEAPGICPALLPAHPRGAGRELRPRPRLPRKPHFPLLIRPGRIWQLQEALEGPHAGLPRPRRKGCYHPDSRAPPPGFLTRGSGVGLGIPTSGQFQEGQPAPSGKPASDFSSLKPSPITTSAVQSTVLLCALTNHPLLEPEVFSHLLNNRVQGAARGKGDSAVKRRDKKFCLPGRDRSLNCQLHLPSRTGRSARFLSGSSGALLLAKLFQQMMAIDPPENWLCSVNYPLEKPASTGDSYLSISGAFSGFNSTLTGLNWCTEHAGGTGPAGYCFWEVRE</sequence>
<dbReference type="GeneID" id="140698321"/>
<evidence type="ECO:0000256" key="1">
    <source>
        <dbReference type="SAM" id="MobiDB-lite"/>
    </source>
</evidence>
<evidence type="ECO:0000313" key="2">
    <source>
        <dbReference type="Proteomes" id="UP001652581"/>
    </source>
</evidence>
<name>A0ABM5DU34_VICPA</name>
<accession>A0ABM5DU34</accession>
<dbReference type="Proteomes" id="UP001652581">
    <property type="component" value="Chromosome 9"/>
</dbReference>
<feature type="region of interest" description="Disordered" evidence="1">
    <location>
        <begin position="154"/>
        <end position="216"/>
    </location>
</feature>
<organism evidence="2 3">
    <name type="scientific">Vicugna pacos</name>
    <name type="common">Alpaca</name>
    <name type="synonym">Lama pacos</name>
    <dbReference type="NCBI Taxonomy" id="30538"/>
    <lineage>
        <taxon>Eukaryota</taxon>
        <taxon>Metazoa</taxon>
        <taxon>Chordata</taxon>
        <taxon>Craniata</taxon>
        <taxon>Vertebrata</taxon>
        <taxon>Euteleostomi</taxon>
        <taxon>Mammalia</taxon>
        <taxon>Eutheria</taxon>
        <taxon>Laurasiatheria</taxon>
        <taxon>Artiodactyla</taxon>
        <taxon>Tylopoda</taxon>
        <taxon>Camelidae</taxon>
        <taxon>Vicugna</taxon>
    </lineage>
</organism>
<keyword evidence="2" id="KW-1185">Reference proteome</keyword>
<dbReference type="RefSeq" id="XP_072824412.1">
    <property type="nucleotide sequence ID" value="XM_072968311.1"/>
</dbReference>
<gene>
    <name evidence="3" type="primary">LOC140698321</name>
</gene>